<comment type="subcellular location">
    <subcellularLocation>
        <location evidence="2">Membrane</location>
        <topology evidence="2">Single-pass membrane protein</topology>
    </subcellularLocation>
</comment>
<dbReference type="EC" id="2.3.2.27" evidence="4"/>
<keyword evidence="10" id="KW-0833">Ubl conjugation pathway</keyword>
<dbReference type="FunFam" id="3.30.40.10:FF:000285">
    <property type="entry name" value="RING-H2 finger protein ATL43"/>
    <property type="match status" value="1"/>
</dbReference>
<evidence type="ECO:0000256" key="10">
    <source>
        <dbReference type="ARBA" id="ARBA00022786"/>
    </source>
</evidence>
<evidence type="ECO:0000256" key="3">
    <source>
        <dbReference type="ARBA" id="ARBA00004906"/>
    </source>
</evidence>
<dbReference type="PANTHER" id="PTHR46539">
    <property type="entry name" value="E3 UBIQUITIN-PROTEIN LIGASE ATL42"/>
    <property type="match status" value="1"/>
</dbReference>
<sequence>MNGYDRRSIVMPSLDNTPFSLRFFFFLVLLVPATVASAQHADAEYSPSETAKVSFGPSVAIAIGVFSTMLSLTVLLLVYVKCRRSMPSESIIPAPTRQTRHQLSGIDRTVVESLPFFRFASLRGVRDGLECAVCISKFDGDEVLRLLPKCKHAFHIDCVDRWLEAHSSCPLCRCKVTSVDVGRFAYSTSSRFLFASGRDETAGRELELFVERERNHDAEHRGSSRFGIGSSLRNMDRSTKEKEKLPILEEATGGDQFLHKFKHRIVVSDNVFKGRWSALNSSDLASLNSDMLSITSSERFTHLDLNAQTTGEEKIFVDGKETTEDKSLLEAKVNQIGALTSAANLNVPSPSNDNGNLISPASRASISSANRSMSDTTNLSRSRQERDPGNITTSRDEDEKLRRLWLPIARRTVQCFAGRRDRRLITAAEISNV</sequence>
<dbReference type="GO" id="GO:0061630">
    <property type="term" value="F:ubiquitin protein ligase activity"/>
    <property type="evidence" value="ECO:0007669"/>
    <property type="project" value="UniProtKB-EC"/>
</dbReference>
<evidence type="ECO:0000256" key="2">
    <source>
        <dbReference type="ARBA" id="ARBA00004167"/>
    </source>
</evidence>
<evidence type="ECO:0000256" key="4">
    <source>
        <dbReference type="ARBA" id="ARBA00012483"/>
    </source>
</evidence>
<organism evidence="20 21">
    <name type="scientific">Ensete ventricosum</name>
    <name type="common">Abyssinian banana</name>
    <name type="synonym">Musa ensete</name>
    <dbReference type="NCBI Taxonomy" id="4639"/>
    <lineage>
        <taxon>Eukaryota</taxon>
        <taxon>Viridiplantae</taxon>
        <taxon>Streptophyta</taxon>
        <taxon>Embryophyta</taxon>
        <taxon>Tracheophyta</taxon>
        <taxon>Spermatophyta</taxon>
        <taxon>Magnoliopsida</taxon>
        <taxon>Liliopsida</taxon>
        <taxon>Zingiberales</taxon>
        <taxon>Musaceae</taxon>
        <taxon>Ensete</taxon>
    </lineage>
</organism>
<evidence type="ECO:0000256" key="9">
    <source>
        <dbReference type="ARBA" id="ARBA00022771"/>
    </source>
</evidence>
<dbReference type="CDD" id="cd16461">
    <property type="entry name" value="RING-H2_EL5-like"/>
    <property type="match status" value="1"/>
</dbReference>
<keyword evidence="8 18" id="KW-0732">Signal</keyword>
<evidence type="ECO:0000256" key="5">
    <source>
        <dbReference type="ARBA" id="ARBA00022679"/>
    </source>
</evidence>
<dbReference type="SUPFAM" id="SSF57850">
    <property type="entry name" value="RING/U-box"/>
    <property type="match status" value="1"/>
</dbReference>
<keyword evidence="6 17" id="KW-0812">Transmembrane</keyword>
<evidence type="ECO:0000256" key="8">
    <source>
        <dbReference type="ARBA" id="ARBA00022729"/>
    </source>
</evidence>
<name>A0A427A9U4_ENSVE</name>
<feature type="chain" id="PRO_5019203675" description="RING-type E3 ubiquitin transferase" evidence="18">
    <location>
        <begin position="39"/>
        <end position="433"/>
    </location>
</feature>
<evidence type="ECO:0000256" key="7">
    <source>
        <dbReference type="ARBA" id="ARBA00022723"/>
    </source>
</evidence>
<dbReference type="GO" id="GO:0008270">
    <property type="term" value="F:zinc ion binding"/>
    <property type="evidence" value="ECO:0007669"/>
    <property type="project" value="UniProtKB-KW"/>
</dbReference>
<dbReference type="EMBL" id="AMZH03003233">
    <property type="protein sequence ID" value="RRT72979.1"/>
    <property type="molecule type" value="Genomic_DNA"/>
</dbReference>
<feature type="region of interest" description="Disordered" evidence="16">
    <location>
        <begin position="345"/>
        <end position="397"/>
    </location>
</feature>
<keyword evidence="7" id="KW-0479">Metal-binding</keyword>
<reference evidence="20 21" key="1">
    <citation type="journal article" date="2014" name="Agronomy (Basel)">
        <title>A Draft Genome Sequence for Ensete ventricosum, the Drought-Tolerant Tree Against Hunger.</title>
        <authorList>
            <person name="Harrison J."/>
            <person name="Moore K.A."/>
            <person name="Paszkiewicz K."/>
            <person name="Jones T."/>
            <person name="Grant M."/>
            <person name="Ambacheew D."/>
            <person name="Muzemil S."/>
            <person name="Studholme D.J."/>
        </authorList>
    </citation>
    <scope>NUCLEOTIDE SEQUENCE [LARGE SCALE GENOMIC DNA]</scope>
</reference>
<dbReference type="SMART" id="SM00184">
    <property type="entry name" value="RING"/>
    <property type="match status" value="1"/>
</dbReference>
<feature type="compositionally biased region" description="Basic and acidic residues" evidence="16">
    <location>
        <begin position="382"/>
        <end position="397"/>
    </location>
</feature>
<dbReference type="InterPro" id="IPR013083">
    <property type="entry name" value="Znf_RING/FYVE/PHD"/>
</dbReference>
<evidence type="ECO:0000256" key="1">
    <source>
        <dbReference type="ARBA" id="ARBA00000900"/>
    </source>
</evidence>
<keyword evidence="9 15" id="KW-0863">Zinc-finger</keyword>
<evidence type="ECO:0000256" key="18">
    <source>
        <dbReference type="SAM" id="SignalP"/>
    </source>
</evidence>
<evidence type="ECO:0000256" key="6">
    <source>
        <dbReference type="ARBA" id="ARBA00022692"/>
    </source>
</evidence>
<proteinExistence type="inferred from homology"/>
<feature type="compositionally biased region" description="Polar residues" evidence="16">
    <location>
        <begin position="345"/>
        <end position="357"/>
    </location>
</feature>
<evidence type="ECO:0000313" key="20">
    <source>
        <dbReference type="EMBL" id="RRT72979.1"/>
    </source>
</evidence>
<evidence type="ECO:0000256" key="12">
    <source>
        <dbReference type="ARBA" id="ARBA00022989"/>
    </source>
</evidence>
<evidence type="ECO:0000256" key="15">
    <source>
        <dbReference type="PROSITE-ProRule" id="PRU00175"/>
    </source>
</evidence>
<dbReference type="Pfam" id="PF13639">
    <property type="entry name" value="zf-RING_2"/>
    <property type="match status" value="1"/>
</dbReference>
<protein>
    <recommendedName>
        <fullName evidence="4">RING-type E3 ubiquitin transferase</fullName>
        <ecNumber evidence="4">2.3.2.27</ecNumber>
    </recommendedName>
</protein>
<evidence type="ECO:0000313" key="21">
    <source>
        <dbReference type="Proteomes" id="UP000287651"/>
    </source>
</evidence>
<dbReference type="PANTHER" id="PTHR46539:SF1">
    <property type="entry name" value="E3 UBIQUITIN-PROTEIN LIGASE ATL42"/>
    <property type="match status" value="1"/>
</dbReference>
<comment type="caution">
    <text evidence="20">The sequence shown here is derived from an EMBL/GenBank/DDBJ whole genome shotgun (WGS) entry which is preliminary data.</text>
</comment>
<keyword evidence="11" id="KW-0862">Zinc</keyword>
<comment type="pathway">
    <text evidence="3">Protein modification; protein ubiquitination.</text>
</comment>
<accession>A0A427A9U4</accession>
<comment type="similarity">
    <text evidence="14">Belongs to the RING-type zinc finger family. ATL subfamily.</text>
</comment>
<dbReference type="AlphaFoldDB" id="A0A427A9U4"/>
<dbReference type="Gene3D" id="3.30.40.10">
    <property type="entry name" value="Zinc/RING finger domain, C3HC4 (zinc finger)"/>
    <property type="match status" value="1"/>
</dbReference>
<dbReference type="PROSITE" id="PS50089">
    <property type="entry name" value="ZF_RING_2"/>
    <property type="match status" value="1"/>
</dbReference>
<feature type="compositionally biased region" description="Low complexity" evidence="16">
    <location>
        <begin position="358"/>
        <end position="374"/>
    </location>
</feature>
<dbReference type="InterPro" id="IPR001841">
    <property type="entry name" value="Znf_RING"/>
</dbReference>
<keyword evidence="13 17" id="KW-0472">Membrane</keyword>
<evidence type="ECO:0000259" key="19">
    <source>
        <dbReference type="PROSITE" id="PS50089"/>
    </source>
</evidence>
<evidence type="ECO:0000256" key="16">
    <source>
        <dbReference type="SAM" id="MobiDB-lite"/>
    </source>
</evidence>
<gene>
    <name evidence="20" type="ORF">B296_00007381</name>
</gene>
<feature type="domain" description="RING-type" evidence="19">
    <location>
        <begin position="131"/>
        <end position="173"/>
    </location>
</feature>
<feature type="transmembrane region" description="Helical" evidence="17">
    <location>
        <begin position="54"/>
        <end position="80"/>
    </location>
</feature>
<keyword evidence="12 17" id="KW-1133">Transmembrane helix</keyword>
<comment type="catalytic activity">
    <reaction evidence="1">
        <text>S-ubiquitinyl-[E2 ubiquitin-conjugating enzyme]-L-cysteine + [acceptor protein]-L-lysine = [E2 ubiquitin-conjugating enzyme]-L-cysteine + N(6)-ubiquitinyl-[acceptor protein]-L-lysine.</text>
        <dbReference type="EC" id="2.3.2.27"/>
    </reaction>
</comment>
<evidence type="ECO:0000256" key="14">
    <source>
        <dbReference type="ARBA" id="ARBA00024209"/>
    </source>
</evidence>
<feature type="signal peptide" evidence="18">
    <location>
        <begin position="1"/>
        <end position="38"/>
    </location>
</feature>
<dbReference type="GO" id="GO:0016020">
    <property type="term" value="C:membrane"/>
    <property type="evidence" value="ECO:0007669"/>
    <property type="project" value="UniProtKB-SubCell"/>
</dbReference>
<evidence type="ECO:0000256" key="13">
    <source>
        <dbReference type="ARBA" id="ARBA00023136"/>
    </source>
</evidence>
<keyword evidence="5" id="KW-0808">Transferase</keyword>
<evidence type="ECO:0000256" key="17">
    <source>
        <dbReference type="SAM" id="Phobius"/>
    </source>
</evidence>
<evidence type="ECO:0000256" key="11">
    <source>
        <dbReference type="ARBA" id="ARBA00022833"/>
    </source>
</evidence>
<dbReference type="Proteomes" id="UP000287651">
    <property type="component" value="Unassembled WGS sequence"/>
</dbReference>